<dbReference type="Proteomes" id="UP000324222">
    <property type="component" value="Unassembled WGS sequence"/>
</dbReference>
<dbReference type="AlphaFoldDB" id="A0A5B7G9B6"/>
<name>A0A5B7G9B6_PORTR</name>
<accession>A0A5B7G9B6</accession>
<organism evidence="1 2">
    <name type="scientific">Portunus trituberculatus</name>
    <name type="common">Swimming crab</name>
    <name type="synonym">Neptunus trituberculatus</name>
    <dbReference type="NCBI Taxonomy" id="210409"/>
    <lineage>
        <taxon>Eukaryota</taxon>
        <taxon>Metazoa</taxon>
        <taxon>Ecdysozoa</taxon>
        <taxon>Arthropoda</taxon>
        <taxon>Crustacea</taxon>
        <taxon>Multicrustacea</taxon>
        <taxon>Malacostraca</taxon>
        <taxon>Eumalacostraca</taxon>
        <taxon>Eucarida</taxon>
        <taxon>Decapoda</taxon>
        <taxon>Pleocyemata</taxon>
        <taxon>Brachyura</taxon>
        <taxon>Eubrachyura</taxon>
        <taxon>Portunoidea</taxon>
        <taxon>Portunidae</taxon>
        <taxon>Portuninae</taxon>
        <taxon>Portunus</taxon>
    </lineage>
</organism>
<dbReference type="EMBL" id="VSRR010011400">
    <property type="protein sequence ID" value="MPC53124.1"/>
    <property type="molecule type" value="Genomic_DNA"/>
</dbReference>
<protein>
    <submittedName>
        <fullName evidence="1">Uncharacterized protein</fullName>
    </submittedName>
</protein>
<dbReference type="OrthoDB" id="1899580at2759"/>
<gene>
    <name evidence="1" type="ORF">E2C01_047010</name>
</gene>
<comment type="caution">
    <text evidence="1">The sequence shown here is derived from an EMBL/GenBank/DDBJ whole genome shotgun (WGS) entry which is preliminary data.</text>
</comment>
<evidence type="ECO:0000313" key="2">
    <source>
        <dbReference type="Proteomes" id="UP000324222"/>
    </source>
</evidence>
<reference evidence="1 2" key="1">
    <citation type="submission" date="2019-05" db="EMBL/GenBank/DDBJ databases">
        <title>Another draft genome of Portunus trituberculatus and its Hox gene families provides insights of decapod evolution.</title>
        <authorList>
            <person name="Jeong J.-H."/>
            <person name="Song I."/>
            <person name="Kim S."/>
            <person name="Choi T."/>
            <person name="Kim D."/>
            <person name="Ryu S."/>
            <person name="Kim W."/>
        </authorList>
    </citation>
    <scope>NUCLEOTIDE SEQUENCE [LARGE SCALE GENOMIC DNA]</scope>
    <source>
        <tissue evidence="1">Muscle</tissue>
    </source>
</reference>
<sequence length="98" mass="10873">MGIVSNDRVISSYCGVGESETRQPIPAPGALETEAENQPITAKLLCSSQRSAQELEQRLQELKNKNLPTLAVQSALLMAYIRGKEVEKAETFRKVRRT</sequence>
<keyword evidence="2" id="KW-1185">Reference proteome</keyword>
<proteinExistence type="predicted"/>
<evidence type="ECO:0000313" key="1">
    <source>
        <dbReference type="EMBL" id="MPC53124.1"/>
    </source>
</evidence>